<dbReference type="AlphaFoldDB" id="A0A101LUV7"/>
<evidence type="ECO:0000313" key="1">
    <source>
        <dbReference type="EMBL" id="KUM45583.1"/>
    </source>
</evidence>
<proteinExistence type="predicted"/>
<keyword evidence="1" id="KW-0496">Mitochondrion</keyword>
<reference evidence="1" key="1">
    <citation type="journal article" date="2015" name="Genome Biol. Evol.">
        <title>Organellar Genomes of White Spruce (Picea glauca): Assembly and Annotation.</title>
        <authorList>
            <person name="Jackman S.D."/>
            <person name="Warren R.L."/>
            <person name="Gibb E.A."/>
            <person name="Vandervalk B.P."/>
            <person name="Mohamadi H."/>
            <person name="Chu J."/>
            <person name="Raymond A."/>
            <person name="Pleasance S."/>
            <person name="Coope R."/>
            <person name="Wildung M.R."/>
            <person name="Ritland C.E."/>
            <person name="Bousquet J."/>
            <person name="Jones S.J."/>
            <person name="Bohlmann J."/>
            <person name="Birol I."/>
        </authorList>
    </citation>
    <scope>NUCLEOTIDE SEQUENCE [LARGE SCALE GENOMIC DNA]</scope>
    <source>
        <tissue evidence="1">Flushing bud</tissue>
    </source>
</reference>
<dbReference type="EMBL" id="LKAM01000017">
    <property type="protein sequence ID" value="KUM45583.1"/>
    <property type="molecule type" value="Genomic_DNA"/>
</dbReference>
<gene>
    <name evidence="1" type="ORF">ABT39_MTgene2418</name>
</gene>
<comment type="caution">
    <text evidence="1">The sequence shown here is derived from an EMBL/GenBank/DDBJ whole genome shotgun (WGS) entry which is preliminary data.</text>
</comment>
<name>A0A101LUV7_PICGL</name>
<accession>A0A101LUV7</accession>
<geneLocation type="mitochondrion" evidence="1"/>
<organism evidence="1">
    <name type="scientific">Picea glauca</name>
    <name type="common">White spruce</name>
    <name type="synonym">Pinus glauca</name>
    <dbReference type="NCBI Taxonomy" id="3330"/>
    <lineage>
        <taxon>Eukaryota</taxon>
        <taxon>Viridiplantae</taxon>
        <taxon>Streptophyta</taxon>
        <taxon>Embryophyta</taxon>
        <taxon>Tracheophyta</taxon>
        <taxon>Spermatophyta</taxon>
        <taxon>Pinopsida</taxon>
        <taxon>Pinidae</taxon>
        <taxon>Conifers I</taxon>
        <taxon>Pinales</taxon>
        <taxon>Pinaceae</taxon>
        <taxon>Picea</taxon>
    </lineage>
</organism>
<sequence length="59" mass="6440">MMRSTLYSTHLPHPPALLMTYIIQSRAIIGRASMTDPGRGQIIGTSTLVNPIGHHTRNG</sequence>
<protein>
    <submittedName>
        <fullName evidence="1">Uncharacterized protein</fullName>
    </submittedName>
</protein>